<organism evidence="3 4">
    <name type="scientific">Amazona aestiva</name>
    <name type="common">Blue-fronted Amazon parrot</name>
    <dbReference type="NCBI Taxonomy" id="12930"/>
    <lineage>
        <taxon>Eukaryota</taxon>
        <taxon>Metazoa</taxon>
        <taxon>Chordata</taxon>
        <taxon>Craniata</taxon>
        <taxon>Vertebrata</taxon>
        <taxon>Euteleostomi</taxon>
        <taxon>Archelosauria</taxon>
        <taxon>Archosauria</taxon>
        <taxon>Dinosauria</taxon>
        <taxon>Saurischia</taxon>
        <taxon>Theropoda</taxon>
        <taxon>Coelurosauria</taxon>
        <taxon>Aves</taxon>
        <taxon>Neognathae</taxon>
        <taxon>Neoaves</taxon>
        <taxon>Telluraves</taxon>
        <taxon>Australaves</taxon>
        <taxon>Psittaciformes</taxon>
        <taxon>Psittacidae</taxon>
        <taxon>Amazona</taxon>
    </lineage>
</organism>
<comment type="caution">
    <text evidence="3">The sequence shown here is derived from an EMBL/GenBank/DDBJ whole genome shotgun (WGS) entry which is preliminary data.</text>
</comment>
<evidence type="ECO:0000256" key="2">
    <source>
        <dbReference type="SAM" id="Phobius"/>
    </source>
</evidence>
<keyword evidence="4" id="KW-1185">Reference proteome</keyword>
<proteinExistence type="predicted"/>
<feature type="transmembrane region" description="Helical" evidence="2">
    <location>
        <begin position="6"/>
        <end position="25"/>
    </location>
</feature>
<gene>
    <name evidence="3" type="ORF">AAES_30386</name>
</gene>
<sequence length="152" mass="15869">MDTAVDLYLGIQLLITVLALVRLWVAEWGWPREPLEAKTAREIGPGDQEAGKGVAEELSSPAEHSPAAAEQRDGETAEKPLAAKTAREIGPGDQEAGKGVAEELSSPAEHSPAAAEQRDGETAEKPSPEAKPSPAATKQKEAGGGRAQPRSC</sequence>
<evidence type="ECO:0000256" key="1">
    <source>
        <dbReference type="SAM" id="MobiDB-lite"/>
    </source>
</evidence>
<dbReference type="Proteomes" id="UP000051836">
    <property type="component" value="Unassembled WGS sequence"/>
</dbReference>
<feature type="compositionally biased region" description="Low complexity" evidence="1">
    <location>
        <begin position="102"/>
        <end position="115"/>
    </location>
</feature>
<evidence type="ECO:0000313" key="3">
    <source>
        <dbReference type="EMBL" id="KQL27673.1"/>
    </source>
</evidence>
<accession>A0A0Q3RDD4</accession>
<feature type="compositionally biased region" description="Low complexity" evidence="1">
    <location>
        <begin position="56"/>
        <end position="69"/>
    </location>
</feature>
<feature type="compositionally biased region" description="Basic and acidic residues" evidence="1">
    <location>
        <begin position="116"/>
        <end position="128"/>
    </location>
</feature>
<protein>
    <recommendedName>
        <fullName evidence="5">Matrix-remodeling-associated protein 7</fullName>
    </recommendedName>
</protein>
<keyword evidence="2" id="KW-0812">Transmembrane</keyword>
<keyword evidence="2" id="KW-0472">Membrane</keyword>
<dbReference type="EMBL" id="LMAW01000549">
    <property type="protein sequence ID" value="KQL27673.1"/>
    <property type="molecule type" value="Genomic_DNA"/>
</dbReference>
<evidence type="ECO:0008006" key="5">
    <source>
        <dbReference type="Google" id="ProtNLM"/>
    </source>
</evidence>
<feature type="region of interest" description="Disordered" evidence="1">
    <location>
        <begin position="34"/>
        <end position="152"/>
    </location>
</feature>
<dbReference type="AlphaFoldDB" id="A0A0Q3RDD4"/>
<name>A0A0Q3RDD4_AMAAE</name>
<reference evidence="3 4" key="1">
    <citation type="submission" date="2015-10" db="EMBL/GenBank/DDBJ databases">
        <authorList>
            <person name="Gilbert D.G."/>
        </authorList>
    </citation>
    <scope>NUCLEOTIDE SEQUENCE [LARGE SCALE GENOMIC DNA]</scope>
    <source>
        <strain evidence="3">FVVF132</strain>
    </source>
</reference>
<keyword evidence="2" id="KW-1133">Transmembrane helix</keyword>
<evidence type="ECO:0000313" key="4">
    <source>
        <dbReference type="Proteomes" id="UP000051836"/>
    </source>
</evidence>